<proteinExistence type="predicted"/>
<evidence type="ECO:0000256" key="1">
    <source>
        <dbReference type="SAM" id="SignalP"/>
    </source>
</evidence>
<gene>
    <name evidence="2" type="ORF">JF886_08855</name>
</gene>
<evidence type="ECO:0000313" key="3">
    <source>
        <dbReference type="Proteomes" id="UP000606991"/>
    </source>
</evidence>
<feature type="chain" id="PRO_5037437649" evidence="1">
    <location>
        <begin position="45"/>
        <end position="339"/>
    </location>
</feature>
<reference evidence="2 3" key="1">
    <citation type="submission" date="2020-10" db="EMBL/GenBank/DDBJ databases">
        <title>Ca. Dormibacterota MAGs.</title>
        <authorList>
            <person name="Montgomery K."/>
        </authorList>
    </citation>
    <scope>NUCLEOTIDE SEQUENCE [LARGE SCALE GENOMIC DNA]</scope>
    <source>
        <strain evidence="2">SC8812_S17_18</strain>
    </source>
</reference>
<protein>
    <submittedName>
        <fullName evidence="2">Uncharacterized protein</fullName>
    </submittedName>
</protein>
<sequence>MKNPSLEMPAAARRTGLGGRSTSIMAACGLVASLLIVTAPSALAATLTNNSWTVSNNQVSAANVNYGYSFKTATTGTIKSITFVVSGANLGGVPAIVTAYGIGAGSVTRAGQTITYTVTAAVSVSAGIPIFVEFSGVTNPSPGGAYTTAITTQTATPTTIDTVSPGPSVTFAASNTAKTIVVAKSLTFTVDTTAFTLALDPSLPALADQSQVINLTVLTNANSGYTLTVKDLATHLQSAATGNPTIPQVSAGKATSLAWPGAPNTGYTVTGTGATIDAAFSASKFAGYTSAGEVVATRANATGATADTFAITDRTAIDYSVQATTFTDTLTYTVTPNYT</sequence>
<dbReference type="EMBL" id="JAEKNS010000093">
    <property type="protein sequence ID" value="MBJ7594950.1"/>
    <property type="molecule type" value="Genomic_DNA"/>
</dbReference>
<accession>A0A934MZQ4</accession>
<dbReference type="AlphaFoldDB" id="A0A934MZQ4"/>
<name>A0A934MZQ4_9BACT</name>
<feature type="signal peptide" evidence="1">
    <location>
        <begin position="1"/>
        <end position="44"/>
    </location>
</feature>
<dbReference type="RefSeq" id="WP_337311607.1">
    <property type="nucleotide sequence ID" value="NZ_JAEKNS010000093.1"/>
</dbReference>
<comment type="caution">
    <text evidence="2">The sequence shown here is derived from an EMBL/GenBank/DDBJ whole genome shotgun (WGS) entry which is preliminary data.</text>
</comment>
<keyword evidence="1" id="KW-0732">Signal</keyword>
<dbReference type="Proteomes" id="UP000606991">
    <property type="component" value="Unassembled WGS sequence"/>
</dbReference>
<evidence type="ECO:0000313" key="2">
    <source>
        <dbReference type="EMBL" id="MBJ7594950.1"/>
    </source>
</evidence>
<organism evidence="2 3">
    <name type="scientific">Candidatus Aeolococcus gillhamiae</name>
    <dbReference type="NCBI Taxonomy" id="3127015"/>
    <lineage>
        <taxon>Bacteria</taxon>
        <taxon>Bacillati</taxon>
        <taxon>Candidatus Dormiibacterota</taxon>
        <taxon>Candidatus Dormibacteria</taxon>
        <taxon>Candidatus Aeolococcales</taxon>
        <taxon>Candidatus Aeolococcaceae</taxon>
        <taxon>Candidatus Aeolococcus</taxon>
    </lineage>
</organism>